<keyword evidence="3" id="KW-0804">Transcription</keyword>
<organism evidence="6 7">
    <name type="scientific">Tunturiibacter empetritectus</name>
    <dbReference type="NCBI Taxonomy" id="3069691"/>
    <lineage>
        <taxon>Bacteria</taxon>
        <taxon>Pseudomonadati</taxon>
        <taxon>Acidobacteriota</taxon>
        <taxon>Terriglobia</taxon>
        <taxon>Terriglobales</taxon>
        <taxon>Acidobacteriaceae</taxon>
        <taxon>Tunturiibacter</taxon>
    </lineage>
</organism>
<sequence length="199" mass="21837">MARPKEFDQEKALHRAISVFSQKGFAATSTEDLMQAMDVGRQSMYDTFGDKRALFLKALEVYVAESVRAINLELQSPGSPLAAVRRALIQFAERKDLSSTDGCMGINAVCEFGMRDEEVTQITRSAGRLQRQTLMDTLRRAQLEGELDAPTDIESLADFFDSTLAGMRIAAKAGKTRPALKRIAVVASIVFAGTKLSIL</sequence>
<dbReference type="InterPro" id="IPR009057">
    <property type="entry name" value="Homeodomain-like_sf"/>
</dbReference>
<dbReference type="AlphaFoldDB" id="A0A7W8MTF4"/>
<dbReference type="Gene3D" id="1.10.10.60">
    <property type="entry name" value="Homeodomain-like"/>
    <property type="match status" value="1"/>
</dbReference>
<dbReference type="PANTHER" id="PTHR47506">
    <property type="entry name" value="TRANSCRIPTIONAL REGULATORY PROTEIN"/>
    <property type="match status" value="1"/>
</dbReference>
<evidence type="ECO:0000313" key="6">
    <source>
        <dbReference type="EMBL" id="MBB5319407.1"/>
    </source>
</evidence>
<evidence type="ECO:0000313" key="7">
    <source>
        <dbReference type="Proteomes" id="UP000568106"/>
    </source>
</evidence>
<dbReference type="PANTHER" id="PTHR47506:SF10">
    <property type="entry name" value="TRANSCRIPTIONAL REGULATORY PROTEIN"/>
    <property type="match status" value="1"/>
</dbReference>
<dbReference type="PROSITE" id="PS50977">
    <property type="entry name" value="HTH_TETR_2"/>
    <property type="match status" value="1"/>
</dbReference>
<keyword evidence="1" id="KW-0805">Transcription regulation</keyword>
<gene>
    <name evidence="6" type="ORF">HDF09_004115</name>
</gene>
<dbReference type="Proteomes" id="UP000568106">
    <property type="component" value="Unassembled WGS sequence"/>
</dbReference>
<feature type="domain" description="HTH tetR-type" evidence="5">
    <location>
        <begin position="6"/>
        <end position="66"/>
    </location>
</feature>
<proteinExistence type="predicted"/>
<comment type="caution">
    <text evidence="6">The sequence shown here is derived from an EMBL/GenBank/DDBJ whole genome shotgun (WGS) entry which is preliminary data.</text>
</comment>
<keyword evidence="7" id="KW-1185">Reference proteome</keyword>
<evidence type="ECO:0000256" key="3">
    <source>
        <dbReference type="ARBA" id="ARBA00023163"/>
    </source>
</evidence>
<evidence type="ECO:0000256" key="4">
    <source>
        <dbReference type="PROSITE-ProRule" id="PRU00335"/>
    </source>
</evidence>
<evidence type="ECO:0000259" key="5">
    <source>
        <dbReference type="PROSITE" id="PS50977"/>
    </source>
</evidence>
<reference evidence="6" key="1">
    <citation type="submission" date="2020-08" db="EMBL/GenBank/DDBJ databases">
        <title>Genomic Encyclopedia of Type Strains, Phase IV (KMG-V): Genome sequencing to study the core and pangenomes of soil and plant-associated prokaryotes.</title>
        <authorList>
            <person name="Whitman W."/>
        </authorList>
    </citation>
    <scope>NUCLEOTIDE SEQUENCE [LARGE SCALE GENOMIC DNA]</scope>
    <source>
        <strain evidence="6">M8UP27</strain>
    </source>
</reference>
<dbReference type="InterPro" id="IPR011075">
    <property type="entry name" value="TetR_C"/>
</dbReference>
<dbReference type="Pfam" id="PF00440">
    <property type="entry name" value="TetR_N"/>
    <property type="match status" value="1"/>
</dbReference>
<dbReference type="InterPro" id="IPR001647">
    <property type="entry name" value="HTH_TetR"/>
</dbReference>
<name>A0A7W8MTF4_9BACT</name>
<dbReference type="SUPFAM" id="SSF46689">
    <property type="entry name" value="Homeodomain-like"/>
    <property type="match status" value="1"/>
</dbReference>
<keyword evidence="2 4" id="KW-0238">DNA-binding</keyword>
<dbReference type="EMBL" id="JACHDY010000008">
    <property type="protein sequence ID" value="MBB5319407.1"/>
    <property type="molecule type" value="Genomic_DNA"/>
</dbReference>
<feature type="DNA-binding region" description="H-T-H motif" evidence="4">
    <location>
        <begin position="29"/>
        <end position="48"/>
    </location>
</feature>
<accession>A0A7W8MTF4</accession>
<dbReference type="InterPro" id="IPR036271">
    <property type="entry name" value="Tet_transcr_reg_TetR-rel_C_sf"/>
</dbReference>
<dbReference type="Pfam" id="PF16925">
    <property type="entry name" value="TetR_C_13"/>
    <property type="match status" value="1"/>
</dbReference>
<dbReference type="Gene3D" id="1.10.357.10">
    <property type="entry name" value="Tetracycline Repressor, domain 2"/>
    <property type="match status" value="1"/>
</dbReference>
<dbReference type="GO" id="GO:0003677">
    <property type="term" value="F:DNA binding"/>
    <property type="evidence" value="ECO:0007669"/>
    <property type="project" value="UniProtKB-UniRule"/>
</dbReference>
<evidence type="ECO:0000256" key="1">
    <source>
        <dbReference type="ARBA" id="ARBA00023015"/>
    </source>
</evidence>
<evidence type="ECO:0000256" key="2">
    <source>
        <dbReference type="ARBA" id="ARBA00023125"/>
    </source>
</evidence>
<protein>
    <submittedName>
        <fullName evidence="6">AcrR family transcriptional regulator</fullName>
    </submittedName>
</protein>
<dbReference type="SUPFAM" id="SSF48498">
    <property type="entry name" value="Tetracyclin repressor-like, C-terminal domain"/>
    <property type="match status" value="1"/>
</dbReference>